<dbReference type="Pfam" id="PF21070">
    <property type="entry name" value="IcmF_helical"/>
    <property type="match status" value="1"/>
</dbReference>
<accession>A0A6J5APH8</accession>
<feature type="region of interest" description="Disordered" evidence="1">
    <location>
        <begin position="1067"/>
        <end position="1109"/>
    </location>
</feature>
<reference evidence="6 7" key="1">
    <citation type="submission" date="2020-04" db="EMBL/GenBank/DDBJ databases">
        <authorList>
            <person name="De Canck E."/>
        </authorList>
    </citation>
    <scope>NUCLEOTIDE SEQUENCE [LARGE SCALE GENOMIC DNA]</scope>
    <source>
        <strain evidence="6 7">LMG 24238</strain>
    </source>
</reference>
<evidence type="ECO:0000259" key="3">
    <source>
        <dbReference type="Pfam" id="PF06744"/>
    </source>
</evidence>
<evidence type="ECO:0000259" key="4">
    <source>
        <dbReference type="Pfam" id="PF06761"/>
    </source>
</evidence>
<keyword evidence="2" id="KW-0812">Transmembrane</keyword>
<organism evidence="6 7">
    <name type="scientific">Paraburkholderia sediminicola</name>
    <dbReference type="NCBI Taxonomy" id="458836"/>
    <lineage>
        <taxon>Bacteria</taxon>
        <taxon>Pseudomonadati</taxon>
        <taxon>Pseudomonadota</taxon>
        <taxon>Betaproteobacteria</taxon>
        <taxon>Burkholderiales</taxon>
        <taxon>Burkholderiaceae</taxon>
        <taxon>Paraburkholderia</taxon>
    </lineage>
</organism>
<feature type="domain" description="Type VI secretion system component TssM1 helical" evidence="5">
    <location>
        <begin position="862"/>
        <end position="966"/>
    </location>
</feature>
<proteinExistence type="predicted"/>
<gene>
    <name evidence="6" type="ORF">LMG24238_02420</name>
</gene>
<dbReference type="GeneID" id="97041051"/>
<dbReference type="PANTHER" id="PTHR36153">
    <property type="entry name" value="INNER MEMBRANE PROTEIN-RELATED"/>
    <property type="match status" value="1"/>
</dbReference>
<dbReference type="Proteomes" id="UP000494255">
    <property type="component" value="Unassembled WGS sequence"/>
</dbReference>
<evidence type="ECO:0000259" key="5">
    <source>
        <dbReference type="Pfam" id="PF21070"/>
    </source>
</evidence>
<feature type="domain" description="Type VI secretion system IcmF C-terminal" evidence="3">
    <location>
        <begin position="971"/>
        <end position="1063"/>
    </location>
</feature>
<dbReference type="PANTHER" id="PTHR36153:SF1">
    <property type="entry name" value="TYPE VI SECRETION SYSTEM COMPONENT TSSM1"/>
    <property type="match status" value="1"/>
</dbReference>
<feature type="transmembrane region" description="Helical" evidence="2">
    <location>
        <begin position="347"/>
        <end position="370"/>
    </location>
</feature>
<sequence length="1208" mass="131782">MRFNFKLAGFFVVLVASGLIVLTKGDAFGLTTLAQKLLVVSGLVIVFLLAVIVDVMLIRQANRKAALRDVGSAELGKPLEETQATIEPLTSLREYLRTRHGLRYRYRQPWLLLTGGNAAIAQLLPDLAEQGWLVTDDAVLLWSKTDKDGQPDENWLKQLAKLRRCRPIDAVVLTLDGTVDLPTARRGTSAYGVNLSRIAQVLHWSAPVYVLDVAQDDAVSNGATPITGCEFPRTADVSAIETALLKLRDRLADRSIAQLATNGCDRYAAQLSQRLDTRSAPLAGWIVALARRQRHVQPVSGAFFAPYPLQDTTNEREHPTSADLPIWQHIGEVARTNRGHRLGWHPVTVFSIIALSAISLWITGMLISGFNNARELHLTKQAVRALAAAPDSAARLRALLTLQQRVDLYETRTQHHTPLLTRFGLNRDHEVLAALWQPYARASRNVLVTPLQQNLEASLVDLSQMQTEQVDDQTNRLALDGHKALKTYLMLSQPSRADAAFMTPLLARYWSTNANLPTGEKLDLSARLLGFYAQHLRAHEDWRIQPRQDLVNASRQTLLAVIGVKNSEDTIYQHVLDTVGNRYPDQTLASLTAGTDTRGLLRTAAYISGAFTRQAYEGTIAAAIDEAAKRNEAASDWVLASNVHRHEPEQSADEVRASLTSRYFSDYADRWQAFMNTLQWDPASTLPSTIEQLKLMADARQSPVIALMKSLEYQGGAGALKASLSDTLVDKAQHVFGGKVEGPETAKPDPAGPLGASFGPVLRLVAQGNAGAAASSDLSLQRFMERVTTLRLKLQQVSDSPDADAEAKQVAQSLFQGKGSELADTQTYAQLIAASLGAQWVGMGDALFVRPVAQATQTVLKPAQASLNDAWRQTIVATWNRSFAGRYPFANTDNDASLPELARFLRPQGGLIGAFLGSQLAGVLELQGDQWVPVATGNTTLTFDRDFLRALNTLQRIAGHLLAQGEPQYRFDFKPVPAAGVTDTILTLDGQKLHYYNQQEAWQALTWPSNNPQGLGTRLQWQTEKAGTNKSFEFSGRWGLVRMLERAQVQPVDSATFQLTWQAAPDTSAPKAAQVPKPASAPSAASASNLANHSDNDNDEDDDTSDPAFLGAKRLDSLTTQAPLVTASRDLTYPLSFMMRTDVGKGPLELLALRNFALPTRIFAGTAPVAALGAKKAAQAEGPPPLPRAMLDAAKHAETPLPGGFSPL</sequence>
<dbReference type="RefSeq" id="WP_175050633.1">
    <property type="nucleotide sequence ID" value="NZ_CADIKC010000002.1"/>
</dbReference>
<evidence type="ECO:0000256" key="2">
    <source>
        <dbReference type="SAM" id="Phobius"/>
    </source>
</evidence>
<evidence type="ECO:0000313" key="7">
    <source>
        <dbReference type="Proteomes" id="UP000494255"/>
    </source>
</evidence>
<dbReference type="Pfam" id="PF06761">
    <property type="entry name" value="IcmF-related"/>
    <property type="match status" value="1"/>
</dbReference>
<keyword evidence="2" id="KW-0472">Membrane</keyword>
<dbReference type="AlphaFoldDB" id="A0A6J5APH8"/>
<dbReference type="Pfam" id="PF06744">
    <property type="entry name" value="IcmF_C"/>
    <property type="match status" value="1"/>
</dbReference>
<dbReference type="InterPro" id="IPR009612">
    <property type="entry name" value="IcmF-rel"/>
</dbReference>
<keyword evidence="7" id="KW-1185">Reference proteome</keyword>
<feature type="compositionally biased region" description="Low complexity" evidence="1">
    <location>
        <begin position="1068"/>
        <end position="1088"/>
    </location>
</feature>
<dbReference type="InterPro" id="IPR010623">
    <property type="entry name" value="IcmF_C"/>
</dbReference>
<dbReference type="EMBL" id="CADIKC010000002">
    <property type="protein sequence ID" value="CAB3677107.1"/>
    <property type="molecule type" value="Genomic_DNA"/>
</dbReference>
<keyword evidence="2" id="KW-1133">Transmembrane helix</keyword>
<dbReference type="InterPro" id="IPR048677">
    <property type="entry name" value="TssM1_hel"/>
</dbReference>
<feature type="domain" description="IcmF-related" evidence="4">
    <location>
        <begin position="397"/>
        <end position="714"/>
    </location>
</feature>
<evidence type="ECO:0000313" key="6">
    <source>
        <dbReference type="EMBL" id="CAB3677107.1"/>
    </source>
</evidence>
<evidence type="ECO:0000256" key="1">
    <source>
        <dbReference type="SAM" id="MobiDB-lite"/>
    </source>
</evidence>
<feature type="transmembrane region" description="Helical" evidence="2">
    <location>
        <begin position="37"/>
        <end position="58"/>
    </location>
</feature>
<protein>
    <recommendedName>
        <fullName evidence="8">Type VI secretion system protein ImpL</fullName>
    </recommendedName>
</protein>
<name>A0A6J5APH8_9BURK</name>
<dbReference type="InterPro" id="IPR053156">
    <property type="entry name" value="T6SS_TssM-like"/>
</dbReference>
<evidence type="ECO:0008006" key="8">
    <source>
        <dbReference type="Google" id="ProtNLM"/>
    </source>
</evidence>